<dbReference type="AlphaFoldDB" id="A0A0E9WSY0"/>
<accession>A0A0E9WSY0</accession>
<evidence type="ECO:0000313" key="1">
    <source>
        <dbReference type="EMBL" id="JAH93477.1"/>
    </source>
</evidence>
<reference evidence="1" key="2">
    <citation type="journal article" date="2015" name="Fish Shellfish Immunol.">
        <title>Early steps in the European eel (Anguilla anguilla)-Vibrio vulnificus interaction in the gills: Role of the RtxA13 toxin.</title>
        <authorList>
            <person name="Callol A."/>
            <person name="Pajuelo D."/>
            <person name="Ebbesson L."/>
            <person name="Teles M."/>
            <person name="MacKenzie S."/>
            <person name="Amaro C."/>
        </authorList>
    </citation>
    <scope>NUCLEOTIDE SEQUENCE</scope>
</reference>
<sequence length="45" mass="5195">MIYHYNIFIVFSFLDINSKLLQSNSLSKSALSVYSSSKLYQQSKT</sequence>
<dbReference type="EMBL" id="GBXM01015100">
    <property type="protein sequence ID" value="JAH93477.1"/>
    <property type="molecule type" value="Transcribed_RNA"/>
</dbReference>
<reference evidence="1" key="1">
    <citation type="submission" date="2014-11" db="EMBL/GenBank/DDBJ databases">
        <authorList>
            <person name="Amaro Gonzalez C."/>
        </authorList>
    </citation>
    <scope>NUCLEOTIDE SEQUENCE</scope>
</reference>
<protein>
    <submittedName>
        <fullName evidence="1">Uncharacterized protein</fullName>
    </submittedName>
</protein>
<name>A0A0E9WSY0_ANGAN</name>
<proteinExistence type="predicted"/>
<organism evidence="1">
    <name type="scientific">Anguilla anguilla</name>
    <name type="common">European freshwater eel</name>
    <name type="synonym">Muraena anguilla</name>
    <dbReference type="NCBI Taxonomy" id="7936"/>
    <lineage>
        <taxon>Eukaryota</taxon>
        <taxon>Metazoa</taxon>
        <taxon>Chordata</taxon>
        <taxon>Craniata</taxon>
        <taxon>Vertebrata</taxon>
        <taxon>Euteleostomi</taxon>
        <taxon>Actinopterygii</taxon>
        <taxon>Neopterygii</taxon>
        <taxon>Teleostei</taxon>
        <taxon>Anguilliformes</taxon>
        <taxon>Anguillidae</taxon>
        <taxon>Anguilla</taxon>
    </lineage>
</organism>